<dbReference type="PANTHER" id="PTHR22916:SF3">
    <property type="entry name" value="UDP-GLCNAC:BETAGAL BETA-1,3-N-ACETYLGLUCOSAMINYLTRANSFERASE-LIKE PROTEIN 1"/>
    <property type="match status" value="1"/>
</dbReference>
<dbReference type="InterPro" id="IPR029044">
    <property type="entry name" value="Nucleotide-diphossugar_trans"/>
</dbReference>
<dbReference type="PANTHER" id="PTHR22916">
    <property type="entry name" value="GLYCOSYLTRANSFERASE"/>
    <property type="match status" value="1"/>
</dbReference>
<dbReference type="Proteomes" id="UP000219193">
    <property type="component" value="Unassembled WGS sequence"/>
</dbReference>
<dbReference type="Gene3D" id="3.90.550.10">
    <property type="entry name" value="Spore Coat Polysaccharide Biosynthesis Protein SpsA, Chain A"/>
    <property type="match status" value="1"/>
</dbReference>
<proteinExistence type="predicted"/>
<evidence type="ECO:0000313" key="2">
    <source>
        <dbReference type="EMBL" id="SOC78568.1"/>
    </source>
</evidence>
<sequence>MNPLVSIIVPTYNRCAFLGETMDSILVQQYSNWECIIVDDGSTDYTKELVDFYCSKDERIKYFKRPDSLTNGANNCRNYGFAMSIGDYINWFDDDDVMLPDFLSERTPYMNQGVEVLICSFFPVDPLLSRKAAVSLKKSFSLFRSYALYELKLVTNSVLFNRKIFKDKILFVPGLKYGDETELFLRIFYREPEPSHIIINKPLFLYRQHDASKTKQNEKPDPAFRFSVMYVALQNLSRGIERKDTELINFYYKKLVSMFFRSLDTRQMSNSVHVLGELVPLVRRINFALSLELLFWGRIFIFIGKGSYKIEKRLKHFFD</sequence>
<evidence type="ECO:0000313" key="3">
    <source>
        <dbReference type="Proteomes" id="UP000219193"/>
    </source>
</evidence>
<reference evidence="3" key="1">
    <citation type="submission" date="2017-09" db="EMBL/GenBank/DDBJ databases">
        <authorList>
            <person name="Varghese N."/>
            <person name="Submissions S."/>
        </authorList>
    </citation>
    <scope>NUCLEOTIDE SEQUENCE [LARGE SCALE GENOMIC DNA]</scope>
    <source>
        <strain evidence="3">CGMCC 1.12641</strain>
    </source>
</reference>
<feature type="domain" description="Glycosyltransferase 2-like" evidence="1">
    <location>
        <begin position="6"/>
        <end position="129"/>
    </location>
</feature>
<organism evidence="2 3">
    <name type="scientific">Salinimicrobium sediminis</name>
    <dbReference type="NCBI Taxonomy" id="1343891"/>
    <lineage>
        <taxon>Bacteria</taxon>
        <taxon>Pseudomonadati</taxon>
        <taxon>Bacteroidota</taxon>
        <taxon>Flavobacteriia</taxon>
        <taxon>Flavobacteriales</taxon>
        <taxon>Flavobacteriaceae</taxon>
        <taxon>Salinimicrobium</taxon>
    </lineage>
</organism>
<dbReference type="AlphaFoldDB" id="A0A285WZT7"/>
<keyword evidence="3" id="KW-1185">Reference proteome</keyword>
<name>A0A285WZT7_9FLAO</name>
<keyword evidence="2" id="KW-0808">Transferase</keyword>
<accession>A0A285WZT7</accession>
<dbReference type="RefSeq" id="WP_097054383.1">
    <property type="nucleotide sequence ID" value="NZ_OCMF01000001.1"/>
</dbReference>
<evidence type="ECO:0000259" key="1">
    <source>
        <dbReference type="Pfam" id="PF00535"/>
    </source>
</evidence>
<dbReference type="GO" id="GO:0016758">
    <property type="term" value="F:hexosyltransferase activity"/>
    <property type="evidence" value="ECO:0007669"/>
    <property type="project" value="UniProtKB-ARBA"/>
</dbReference>
<dbReference type="InterPro" id="IPR001173">
    <property type="entry name" value="Glyco_trans_2-like"/>
</dbReference>
<gene>
    <name evidence="2" type="ORF">SAMN06296241_0078</name>
</gene>
<dbReference type="Pfam" id="PF00535">
    <property type="entry name" value="Glycos_transf_2"/>
    <property type="match status" value="1"/>
</dbReference>
<dbReference type="EMBL" id="OCMF01000001">
    <property type="protein sequence ID" value="SOC78568.1"/>
    <property type="molecule type" value="Genomic_DNA"/>
</dbReference>
<dbReference type="SUPFAM" id="SSF53448">
    <property type="entry name" value="Nucleotide-diphospho-sugar transferases"/>
    <property type="match status" value="1"/>
</dbReference>
<dbReference type="OrthoDB" id="597270at2"/>
<protein>
    <submittedName>
        <fullName evidence="2">Glycosyltransferase involved in cell wall bisynthesis</fullName>
    </submittedName>
</protein>